<organism evidence="8 9">
    <name type="scientific">Chara braunii</name>
    <name type="common">Braun's stonewort</name>
    <dbReference type="NCBI Taxonomy" id="69332"/>
    <lineage>
        <taxon>Eukaryota</taxon>
        <taxon>Viridiplantae</taxon>
        <taxon>Streptophyta</taxon>
        <taxon>Charophyceae</taxon>
        <taxon>Charales</taxon>
        <taxon>Characeae</taxon>
        <taxon>Chara</taxon>
    </lineage>
</organism>
<feature type="compositionally biased region" description="Acidic residues" evidence="5">
    <location>
        <begin position="159"/>
        <end position="169"/>
    </location>
</feature>
<evidence type="ECO:0000259" key="7">
    <source>
        <dbReference type="Pfam" id="PF12345"/>
    </source>
</evidence>
<evidence type="ECO:0000256" key="2">
    <source>
        <dbReference type="ARBA" id="ARBA00022723"/>
    </source>
</evidence>
<dbReference type="Pfam" id="PF04055">
    <property type="entry name" value="Radical_SAM"/>
    <property type="match status" value="1"/>
</dbReference>
<dbReference type="Proteomes" id="UP000265515">
    <property type="component" value="Unassembled WGS sequence"/>
</dbReference>
<feature type="domain" description="Arsenosugar biosynthesis radical SAM protein ArsS-like C-terminal" evidence="7">
    <location>
        <begin position="381"/>
        <end position="517"/>
    </location>
</feature>
<dbReference type="AlphaFoldDB" id="A0A388M0M3"/>
<dbReference type="PANTHER" id="PTHR43728">
    <property type="entry name" value="SLR0304 PROTEIN"/>
    <property type="match status" value="1"/>
</dbReference>
<keyword evidence="9" id="KW-1185">Reference proteome</keyword>
<gene>
    <name evidence="8" type="ORF">CBR_g46400</name>
</gene>
<dbReference type="InterPro" id="IPR058240">
    <property type="entry name" value="rSAM_sf"/>
</dbReference>
<dbReference type="InterPro" id="IPR024521">
    <property type="entry name" value="ArsS-like_C"/>
</dbReference>
<evidence type="ECO:0000256" key="5">
    <source>
        <dbReference type="SAM" id="MobiDB-lite"/>
    </source>
</evidence>
<evidence type="ECO:0000256" key="4">
    <source>
        <dbReference type="ARBA" id="ARBA00023014"/>
    </source>
</evidence>
<keyword evidence="2" id="KW-0479">Metal-binding</keyword>
<dbReference type="OrthoDB" id="418407at2759"/>
<protein>
    <recommendedName>
        <fullName evidence="10">DUF3641 domain-containing protein</fullName>
    </recommendedName>
</protein>
<dbReference type="GO" id="GO:0046872">
    <property type="term" value="F:metal ion binding"/>
    <property type="evidence" value="ECO:0007669"/>
    <property type="project" value="UniProtKB-KW"/>
</dbReference>
<feature type="domain" description="Radical SAM core" evidence="6">
    <location>
        <begin position="225"/>
        <end position="361"/>
    </location>
</feature>
<dbReference type="InterPro" id="IPR026351">
    <property type="entry name" value="rSAM_ArsS-like"/>
</dbReference>
<reference evidence="8 9" key="1">
    <citation type="journal article" date="2018" name="Cell">
        <title>The Chara Genome: Secondary Complexity and Implications for Plant Terrestrialization.</title>
        <authorList>
            <person name="Nishiyama T."/>
            <person name="Sakayama H."/>
            <person name="Vries J.D."/>
            <person name="Buschmann H."/>
            <person name="Saint-Marcoux D."/>
            <person name="Ullrich K.K."/>
            <person name="Haas F.B."/>
            <person name="Vanderstraeten L."/>
            <person name="Becker D."/>
            <person name="Lang D."/>
            <person name="Vosolsobe S."/>
            <person name="Rombauts S."/>
            <person name="Wilhelmsson P.K.I."/>
            <person name="Janitza P."/>
            <person name="Kern R."/>
            <person name="Heyl A."/>
            <person name="Rumpler F."/>
            <person name="Villalobos L.I.A.C."/>
            <person name="Clay J.M."/>
            <person name="Skokan R."/>
            <person name="Toyoda A."/>
            <person name="Suzuki Y."/>
            <person name="Kagoshima H."/>
            <person name="Schijlen E."/>
            <person name="Tajeshwar N."/>
            <person name="Catarino B."/>
            <person name="Hetherington A.J."/>
            <person name="Saltykova A."/>
            <person name="Bonnot C."/>
            <person name="Breuninger H."/>
            <person name="Symeonidi A."/>
            <person name="Radhakrishnan G.V."/>
            <person name="Van Nieuwerburgh F."/>
            <person name="Deforce D."/>
            <person name="Chang C."/>
            <person name="Karol K.G."/>
            <person name="Hedrich R."/>
            <person name="Ulvskov P."/>
            <person name="Glockner G."/>
            <person name="Delwiche C.F."/>
            <person name="Petrasek J."/>
            <person name="Van de Peer Y."/>
            <person name="Friml J."/>
            <person name="Beilby M."/>
            <person name="Dolan L."/>
            <person name="Kohara Y."/>
            <person name="Sugano S."/>
            <person name="Fujiyama A."/>
            <person name="Delaux P.-M."/>
            <person name="Quint M."/>
            <person name="TheiBen G."/>
            <person name="Hagemann M."/>
            <person name="Harholt J."/>
            <person name="Dunand C."/>
            <person name="Zachgo S."/>
            <person name="Langdale J."/>
            <person name="Maumus F."/>
            <person name="Straeten D.V.D."/>
            <person name="Gould S.B."/>
            <person name="Rensing S.A."/>
        </authorList>
    </citation>
    <scope>NUCLEOTIDE SEQUENCE [LARGE SCALE GENOMIC DNA]</scope>
    <source>
        <strain evidence="8 9">S276</strain>
    </source>
</reference>
<keyword evidence="4" id="KW-0411">Iron-sulfur</keyword>
<dbReference type="STRING" id="69332.A0A388M0M3"/>
<proteinExistence type="predicted"/>
<dbReference type="CDD" id="cd01335">
    <property type="entry name" value="Radical_SAM"/>
    <property type="match status" value="1"/>
</dbReference>
<dbReference type="SUPFAM" id="SSF102114">
    <property type="entry name" value="Radical SAM enzymes"/>
    <property type="match status" value="1"/>
</dbReference>
<dbReference type="InterPro" id="IPR007197">
    <property type="entry name" value="rSAM"/>
</dbReference>
<comment type="caution">
    <text evidence="8">The sequence shown here is derived from an EMBL/GenBank/DDBJ whole genome shotgun (WGS) entry which is preliminary data.</text>
</comment>
<evidence type="ECO:0000256" key="1">
    <source>
        <dbReference type="ARBA" id="ARBA00022691"/>
    </source>
</evidence>
<dbReference type="SFLD" id="SFLDS00029">
    <property type="entry name" value="Radical_SAM"/>
    <property type="match status" value="1"/>
</dbReference>
<dbReference type="GO" id="GO:0051536">
    <property type="term" value="F:iron-sulfur cluster binding"/>
    <property type="evidence" value="ECO:0007669"/>
    <property type="project" value="UniProtKB-KW"/>
</dbReference>
<evidence type="ECO:0000313" key="9">
    <source>
        <dbReference type="Proteomes" id="UP000265515"/>
    </source>
</evidence>
<dbReference type="GO" id="GO:0003824">
    <property type="term" value="F:catalytic activity"/>
    <property type="evidence" value="ECO:0007669"/>
    <property type="project" value="InterPro"/>
</dbReference>
<dbReference type="PANTHER" id="PTHR43728:SF1">
    <property type="entry name" value="FE-S OXIDOREDUCTASE"/>
    <property type="match status" value="1"/>
</dbReference>
<keyword evidence="1" id="KW-0949">S-adenosyl-L-methionine</keyword>
<feature type="region of interest" description="Disordered" evidence="5">
    <location>
        <begin position="147"/>
        <end position="184"/>
    </location>
</feature>
<dbReference type="InterPro" id="IPR013785">
    <property type="entry name" value="Aldolase_TIM"/>
</dbReference>
<dbReference type="Gramene" id="GBG88029">
    <property type="protein sequence ID" value="GBG88029"/>
    <property type="gene ID" value="CBR_g46400"/>
</dbReference>
<accession>A0A388M0M3</accession>
<keyword evidence="3" id="KW-0408">Iron</keyword>
<evidence type="ECO:0000259" key="6">
    <source>
        <dbReference type="Pfam" id="PF04055"/>
    </source>
</evidence>
<evidence type="ECO:0000313" key="8">
    <source>
        <dbReference type="EMBL" id="GBG88029.1"/>
    </source>
</evidence>
<dbReference type="EMBL" id="BFEA01000645">
    <property type="protein sequence ID" value="GBG88029.1"/>
    <property type="molecule type" value="Genomic_DNA"/>
</dbReference>
<dbReference type="Gene3D" id="3.20.20.70">
    <property type="entry name" value="Aldolase class I"/>
    <property type="match status" value="1"/>
</dbReference>
<evidence type="ECO:0000256" key="3">
    <source>
        <dbReference type="ARBA" id="ARBA00023004"/>
    </source>
</evidence>
<name>A0A388M0M3_CHABU</name>
<dbReference type="NCBIfam" id="TIGR04167">
    <property type="entry name" value="rSAM_SeCys"/>
    <property type="match status" value="1"/>
</dbReference>
<evidence type="ECO:0008006" key="10">
    <source>
        <dbReference type="Google" id="ProtNLM"/>
    </source>
</evidence>
<dbReference type="Pfam" id="PF12345">
    <property type="entry name" value="DUF3641"/>
    <property type="match status" value="1"/>
</dbReference>
<sequence length="520" mass="55970">MAAGNSVRQQLTVARVLPAIAFQNCSLAVGGMGERGGEYVEKIAVTTGLGSSVVLPKLQLEVRALSGSSSLLGGGWGLFDVSDPDVVVDKDMANHDKLHGYTRGVGRGSHPYPLSLQSQQHPQGLWGCRGTWVTIAWAATASNKDGALGSGGLGQPVVEEAEEEEEEEKEKEVVPPLSTSAASGKVDKSVMRSLKGTGVPSFYQTLSSLGLGPLKRRNVGTLQLNIGLYCNQACAHCHVESSPLRTEMMDERTAEHIVNLLERSKEIAVVDLTGGAPELNPAFRYHVKEARRLGKEVIDRCNLTVLFVEGQEHLADFLAENQLRVVASLPCYTAENVSKQRGGGVFEKSIAALQTLNSLGYGKEGSPLQLDLVYNPLGAFLPAAQDALQDAYKTELFEAYGITFNHLFTVTNMPIKRFADYLYRKGEMESYMNLLLSSFNPAAVEGVMCRDMVSVGWDGALFDCDFNQQLGLGVGEQSVPSTVFDLRSFDQLIGRPIAVDDHCYGCTAGHGSSCTGALTT</sequence>